<evidence type="ECO:0000256" key="3">
    <source>
        <dbReference type="ARBA" id="ARBA00022692"/>
    </source>
</evidence>
<organism evidence="8 9">
    <name type="scientific">Lolliginicoccus lacisalsi</name>
    <dbReference type="NCBI Taxonomy" id="2742202"/>
    <lineage>
        <taxon>Bacteria</taxon>
        <taxon>Bacillati</taxon>
        <taxon>Actinomycetota</taxon>
        <taxon>Actinomycetes</taxon>
        <taxon>Mycobacteriales</taxon>
        <taxon>Hoyosellaceae</taxon>
        <taxon>Lolliginicoccus</taxon>
    </lineage>
</organism>
<protein>
    <submittedName>
        <fullName evidence="8">ABC transporter permease subunit</fullName>
    </submittedName>
</protein>
<accession>A0A927PLG7</accession>
<proteinExistence type="inferred from homology"/>
<dbReference type="PANTHER" id="PTHR30177">
    <property type="entry name" value="GLYCINE BETAINE/L-PROLINE TRANSPORT SYSTEM PERMEASE PROTEIN PROW"/>
    <property type="match status" value="1"/>
</dbReference>
<feature type="transmembrane region" description="Helical" evidence="6">
    <location>
        <begin position="186"/>
        <end position="210"/>
    </location>
</feature>
<dbReference type="SUPFAM" id="SSF161098">
    <property type="entry name" value="MetI-like"/>
    <property type="match status" value="1"/>
</dbReference>
<dbReference type="RefSeq" id="WP_192039266.1">
    <property type="nucleotide sequence ID" value="NZ_JACYWE010000005.1"/>
</dbReference>
<comment type="similarity">
    <text evidence="6">Belongs to the binding-protein-dependent transport system permease family.</text>
</comment>
<feature type="transmembrane region" description="Helical" evidence="6">
    <location>
        <begin position="154"/>
        <end position="174"/>
    </location>
</feature>
<reference evidence="8" key="1">
    <citation type="submission" date="2020-09" db="EMBL/GenBank/DDBJ databases">
        <title>Hoyosella lacisalsi sp. nov., a halotolerant actinobacterium isolated from soil of Lake Gudzhirganskoe.</title>
        <authorList>
            <person name="Yang Q."/>
            <person name="Guo P.Y."/>
            <person name="Liu S.W."/>
            <person name="Li F.N."/>
            <person name="Sun C.H."/>
        </authorList>
    </citation>
    <scope>NUCLEOTIDE SEQUENCE</scope>
    <source>
        <strain evidence="8">G463</strain>
    </source>
</reference>
<dbReference type="GO" id="GO:0055085">
    <property type="term" value="P:transmembrane transport"/>
    <property type="evidence" value="ECO:0007669"/>
    <property type="project" value="InterPro"/>
</dbReference>
<dbReference type="InterPro" id="IPR051204">
    <property type="entry name" value="ABC_transp_perm/SBD"/>
</dbReference>
<evidence type="ECO:0000256" key="6">
    <source>
        <dbReference type="RuleBase" id="RU363032"/>
    </source>
</evidence>
<dbReference type="InterPro" id="IPR000515">
    <property type="entry name" value="MetI-like"/>
</dbReference>
<evidence type="ECO:0000259" key="7">
    <source>
        <dbReference type="PROSITE" id="PS50928"/>
    </source>
</evidence>
<keyword evidence="2 6" id="KW-0813">Transport</keyword>
<name>A0A927PLG7_9ACTN</name>
<dbReference type="EMBL" id="JACYWE010000005">
    <property type="protein sequence ID" value="MBD8506808.1"/>
    <property type="molecule type" value="Genomic_DNA"/>
</dbReference>
<keyword evidence="5 6" id="KW-0472">Membrane</keyword>
<evidence type="ECO:0000256" key="1">
    <source>
        <dbReference type="ARBA" id="ARBA00004141"/>
    </source>
</evidence>
<dbReference type="GO" id="GO:0031460">
    <property type="term" value="P:glycine betaine transport"/>
    <property type="evidence" value="ECO:0007669"/>
    <property type="project" value="TreeGrafter"/>
</dbReference>
<dbReference type="GO" id="GO:0005886">
    <property type="term" value="C:plasma membrane"/>
    <property type="evidence" value="ECO:0007669"/>
    <property type="project" value="UniProtKB-SubCell"/>
</dbReference>
<feature type="domain" description="ABC transmembrane type-1" evidence="7">
    <location>
        <begin position="28"/>
        <end position="207"/>
    </location>
</feature>
<keyword evidence="4 6" id="KW-1133">Transmembrane helix</keyword>
<evidence type="ECO:0000256" key="2">
    <source>
        <dbReference type="ARBA" id="ARBA00022448"/>
    </source>
</evidence>
<evidence type="ECO:0000313" key="9">
    <source>
        <dbReference type="Proteomes" id="UP000642993"/>
    </source>
</evidence>
<comment type="caution">
    <text evidence="8">The sequence shown here is derived from an EMBL/GenBank/DDBJ whole genome shotgun (WGS) entry which is preliminary data.</text>
</comment>
<dbReference type="AlphaFoldDB" id="A0A927PLG7"/>
<comment type="subcellular location">
    <subcellularLocation>
        <location evidence="6">Cell membrane</location>
        <topology evidence="6">Multi-pass membrane protein</topology>
    </subcellularLocation>
    <subcellularLocation>
        <location evidence="1">Membrane</location>
        <topology evidence="1">Multi-pass membrane protein</topology>
    </subcellularLocation>
</comment>
<dbReference type="Gene3D" id="1.10.3720.10">
    <property type="entry name" value="MetI-like"/>
    <property type="match status" value="1"/>
</dbReference>
<dbReference type="PROSITE" id="PS50928">
    <property type="entry name" value="ABC_TM1"/>
    <property type="match status" value="1"/>
</dbReference>
<keyword evidence="3 6" id="KW-0812">Transmembrane</keyword>
<evidence type="ECO:0000256" key="4">
    <source>
        <dbReference type="ARBA" id="ARBA00022989"/>
    </source>
</evidence>
<keyword evidence="9" id="KW-1185">Reference proteome</keyword>
<dbReference type="Proteomes" id="UP000642993">
    <property type="component" value="Unassembled WGS sequence"/>
</dbReference>
<gene>
    <name evidence="8" type="ORF">HT102_09940</name>
</gene>
<feature type="transmembrane region" description="Helical" evidence="6">
    <location>
        <begin position="73"/>
        <end position="102"/>
    </location>
</feature>
<dbReference type="PANTHER" id="PTHR30177:SF33">
    <property type="entry name" value="POSSIBLE OSMOPROTECTANT (GLYCINE BETAINE_CARNITINE_CHOLINE_L-PROLINE) TRANSPORT INTEGRAL MEMBRANE PROTEIN ABC TRANSPORTER PROZ"/>
    <property type="match status" value="1"/>
</dbReference>
<dbReference type="Pfam" id="PF00528">
    <property type="entry name" value="BPD_transp_1"/>
    <property type="match status" value="1"/>
</dbReference>
<evidence type="ECO:0000256" key="5">
    <source>
        <dbReference type="ARBA" id="ARBA00023136"/>
    </source>
</evidence>
<evidence type="ECO:0000313" key="8">
    <source>
        <dbReference type="EMBL" id="MBD8506808.1"/>
    </source>
</evidence>
<feature type="transmembrane region" description="Helical" evidence="6">
    <location>
        <begin position="32"/>
        <end position="52"/>
    </location>
</feature>
<dbReference type="InterPro" id="IPR035906">
    <property type="entry name" value="MetI-like_sf"/>
</dbReference>
<dbReference type="CDD" id="cd06261">
    <property type="entry name" value="TM_PBP2"/>
    <property type="match status" value="1"/>
</dbReference>
<sequence length="220" mass="22621">MTSLWFSLQEFFSTSSNWSGPSGIPARVGEHAVYTILAWLLAAGIAVPIGLWTGHSGRGGLLVGASANAARALPTYGVLVLLVVLLGIGLGPVLIPLVALAIPPILLNTYEGVRAAPPAITDAARGMGMTGREVLRQVELPIALPLMLVGLRTAAVQVVATATIAAAVSFGGIGRYIIDGLARRDYTLVVGGAVLAMAASILVLVLFAVARRVLVSPGLR</sequence>